<keyword evidence="2" id="KW-1185">Reference proteome</keyword>
<dbReference type="AlphaFoldDB" id="A0AAV4ZFI7"/>
<dbReference type="EMBL" id="BPQO01000001">
    <property type="protein sequence ID" value="GJD86684.1"/>
    <property type="molecule type" value="Genomic_DNA"/>
</dbReference>
<accession>A0AAV4ZFI7</accession>
<reference evidence="1" key="2">
    <citation type="submission" date="2021-08" db="EMBL/GenBank/DDBJ databases">
        <authorList>
            <person name="Tani A."/>
            <person name="Ola A."/>
            <person name="Ogura Y."/>
            <person name="Katsura K."/>
            <person name="Hayashi T."/>
        </authorList>
    </citation>
    <scope>NUCLEOTIDE SEQUENCE</scope>
    <source>
        <strain evidence="1">DSM 16372</strain>
    </source>
</reference>
<evidence type="ECO:0000313" key="2">
    <source>
        <dbReference type="Proteomes" id="UP001055247"/>
    </source>
</evidence>
<comment type="caution">
    <text evidence="1">The sequence shown here is derived from an EMBL/GenBank/DDBJ whole genome shotgun (WGS) entry which is preliminary data.</text>
</comment>
<name>A0AAV4ZFI7_9HYPH</name>
<reference evidence="1" key="1">
    <citation type="journal article" date="2016" name="Front. Microbiol.">
        <title>Genome Sequence of the Piezophilic, Mesophilic Sulfate-Reducing Bacterium Desulfovibrio indicus J2T.</title>
        <authorList>
            <person name="Cao J."/>
            <person name="Maignien L."/>
            <person name="Shao Z."/>
            <person name="Alain K."/>
            <person name="Jebbar M."/>
        </authorList>
    </citation>
    <scope>NUCLEOTIDE SEQUENCE</scope>
    <source>
        <strain evidence="1">DSM 16372</strain>
    </source>
</reference>
<dbReference type="RefSeq" id="WP_238229313.1">
    <property type="nucleotide sequence ID" value="NZ_BPQO01000001.1"/>
</dbReference>
<gene>
    <name evidence="1" type="ORF">BHAOGJBA_0179</name>
</gene>
<sequence length="49" mass="5676">MAPERDATYASEMRARLREGEVPFRKTYIRAVIDRVEVQPNQIQIGRSA</sequence>
<organism evidence="1 2">
    <name type="scientific">Methylobacterium hispanicum</name>
    <dbReference type="NCBI Taxonomy" id="270350"/>
    <lineage>
        <taxon>Bacteria</taxon>
        <taxon>Pseudomonadati</taxon>
        <taxon>Pseudomonadota</taxon>
        <taxon>Alphaproteobacteria</taxon>
        <taxon>Hyphomicrobiales</taxon>
        <taxon>Methylobacteriaceae</taxon>
        <taxon>Methylobacterium</taxon>
    </lineage>
</organism>
<proteinExistence type="predicted"/>
<protein>
    <submittedName>
        <fullName evidence="1">Uncharacterized protein</fullName>
    </submittedName>
</protein>
<evidence type="ECO:0000313" key="1">
    <source>
        <dbReference type="EMBL" id="GJD86684.1"/>
    </source>
</evidence>
<dbReference type="Proteomes" id="UP001055247">
    <property type="component" value="Unassembled WGS sequence"/>
</dbReference>